<dbReference type="AlphaFoldDB" id="A0A5A7THJ4"/>
<sequence length="153" mass="17603">MSEMMIPFQKIRTDVDHTIIERLLVHHVTDDFIDDGDEQLSHESGTSDDEWYYVVISERQRIHRGRLGRPTGYSKGLGWEPKPKAHKMARASSAMTSCLQSTVELQLRVELYEAKRAIEEQTRKQDTLASEVERTRKLIEDMTGAQQGPPHDP</sequence>
<dbReference type="EMBL" id="SSTE01015921">
    <property type="protein sequence ID" value="KAA0042882.1"/>
    <property type="molecule type" value="Genomic_DNA"/>
</dbReference>
<protein>
    <recommendedName>
        <fullName evidence="6">CACTA en-spm transposon protein</fullName>
    </recommendedName>
</protein>
<evidence type="ECO:0000313" key="4">
    <source>
        <dbReference type="Proteomes" id="UP000321393"/>
    </source>
</evidence>
<reference evidence="4 5" key="1">
    <citation type="submission" date="2019-08" db="EMBL/GenBank/DDBJ databases">
        <title>Draft genome sequences of two oriental melons (Cucumis melo L. var makuwa).</title>
        <authorList>
            <person name="Kwon S.-Y."/>
        </authorList>
    </citation>
    <scope>NUCLEOTIDE SEQUENCE [LARGE SCALE GENOMIC DNA]</scope>
    <source>
        <strain evidence="5">cv. Chang Bougi</strain>
        <strain evidence="4">cv. SW 3</strain>
        <tissue evidence="2">Leaf</tissue>
    </source>
</reference>
<evidence type="ECO:0000313" key="5">
    <source>
        <dbReference type="Proteomes" id="UP000321947"/>
    </source>
</evidence>
<dbReference type="Proteomes" id="UP000321393">
    <property type="component" value="Unassembled WGS sequence"/>
</dbReference>
<gene>
    <name evidence="3" type="ORF">E5676_scaffold108G001050</name>
    <name evidence="2" type="ORF">E6C27_scaffold44G003990</name>
</gene>
<evidence type="ECO:0000256" key="1">
    <source>
        <dbReference type="SAM" id="MobiDB-lite"/>
    </source>
</evidence>
<dbReference type="Proteomes" id="UP000321947">
    <property type="component" value="Unassembled WGS sequence"/>
</dbReference>
<dbReference type="EMBL" id="SSTD01013924">
    <property type="protein sequence ID" value="TYK05285.1"/>
    <property type="molecule type" value="Genomic_DNA"/>
</dbReference>
<evidence type="ECO:0000313" key="2">
    <source>
        <dbReference type="EMBL" id="KAA0042882.1"/>
    </source>
</evidence>
<evidence type="ECO:0008006" key="6">
    <source>
        <dbReference type="Google" id="ProtNLM"/>
    </source>
</evidence>
<accession>A0A5A7THJ4</accession>
<feature type="region of interest" description="Disordered" evidence="1">
    <location>
        <begin position="66"/>
        <end position="92"/>
    </location>
</feature>
<name>A0A5A7THJ4_CUCMM</name>
<organism evidence="2 4">
    <name type="scientific">Cucumis melo var. makuwa</name>
    <name type="common">Oriental melon</name>
    <dbReference type="NCBI Taxonomy" id="1194695"/>
    <lineage>
        <taxon>Eukaryota</taxon>
        <taxon>Viridiplantae</taxon>
        <taxon>Streptophyta</taxon>
        <taxon>Embryophyta</taxon>
        <taxon>Tracheophyta</taxon>
        <taxon>Spermatophyta</taxon>
        <taxon>Magnoliopsida</taxon>
        <taxon>eudicotyledons</taxon>
        <taxon>Gunneridae</taxon>
        <taxon>Pentapetalae</taxon>
        <taxon>rosids</taxon>
        <taxon>fabids</taxon>
        <taxon>Cucurbitales</taxon>
        <taxon>Cucurbitaceae</taxon>
        <taxon>Benincaseae</taxon>
        <taxon>Cucumis</taxon>
    </lineage>
</organism>
<proteinExistence type="predicted"/>
<comment type="caution">
    <text evidence="2">The sequence shown here is derived from an EMBL/GenBank/DDBJ whole genome shotgun (WGS) entry which is preliminary data.</text>
</comment>
<evidence type="ECO:0000313" key="3">
    <source>
        <dbReference type="EMBL" id="TYK05285.1"/>
    </source>
</evidence>